<comment type="caution">
    <text evidence="2">The sequence shown here is derived from an EMBL/GenBank/DDBJ whole genome shotgun (WGS) entry which is preliminary data.</text>
</comment>
<evidence type="ECO:0000313" key="3">
    <source>
        <dbReference type="Proteomes" id="UP000624709"/>
    </source>
</evidence>
<organism evidence="2 3">
    <name type="scientific">Actinoplanes palleronii</name>
    <dbReference type="NCBI Taxonomy" id="113570"/>
    <lineage>
        <taxon>Bacteria</taxon>
        <taxon>Bacillati</taxon>
        <taxon>Actinomycetota</taxon>
        <taxon>Actinomycetes</taxon>
        <taxon>Micromonosporales</taxon>
        <taxon>Micromonosporaceae</taxon>
        <taxon>Actinoplanes</taxon>
    </lineage>
</organism>
<reference evidence="2 3" key="1">
    <citation type="submission" date="2021-01" db="EMBL/GenBank/DDBJ databases">
        <title>Whole genome shotgun sequence of Actinoplanes palleronii NBRC 14916.</title>
        <authorList>
            <person name="Komaki H."/>
            <person name="Tamura T."/>
        </authorList>
    </citation>
    <scope>NUCLEOTIDE SEQUENCE [LARGE SCALE GENOMIC DNA]</scope>
    <source>
        <strain evidence="2 3">NBRC 14916</strain>
    </source>
</reference>
<dbReference type="EMBL" id="BOMS01000074">
    <property type="protein sequence ID" value="GIE68843.1"/>
    <property type="molecule type" value="Genomic_DNA"/>
</dbReference>
<evidence type="ECO:0000313" key="2">
    <source>
        <dbReference type="EMBL" id="GIE68843.1"/>
    </source>
</evidence>
<feature type="compositionally biased region" description="Pro residues" evidence="1">
    <location>
        <begin position="45"/>
        <end position="60"/>
    </location>
</feature>
<sequence length="128" mass="13433">MLVTVLGAGAIAAVAFGLWSRRHPIPATPAGPATGPGPLSTVLLPTPPTPPLPASTPPARTPVSPAPTDLPRAERHPRTIPPVPRADSTEGLLIIQLLRGELTRPQYHKAMATLAAREEARHPMPLPE</sequence>
<gene>
    <name evidence="2" type="ORF">Apa02nite_049510</name>
</gene>
<evidence type="ECO:0000256" key="1">
    <source>
        <dbReference type="SAM" id="MobiDB-lite"/>
    </source>
</evidence>
<dbReference type="Proteomes" id="UP000624709">
    <property type="component" value="Unassembled WGS sequence"/>
</dbReference>
<accession>A0ABQ4BDS3</accession>
<proteinExistence type="predicted"/>
<feature type="compositionally biased region" description="Low complexity" evidence="1">
    <location>
        <begin position="28"/>
        <end position="44"/>
    </location>
</feature>
<protein>
    <submittedName>
        <fullName evidence="2">Uncharacterized protein</fullName>
    </submittedName>
</protein>
<dbReference type="RefSeq" id="WP_203827099.1">
    <property type="nucleotide sequence ID" value="NZ_BAAATY010000048.1"/>
</dbReference>
<keyword evidence="3" id="KW-1185">Reference proteome</keyword>
<feature type="region of interest" description="Disordered" evidence="1">
    <location>
        <begin position="24"/>
        <end position="86"/>
    </location>
</feature>
<name>A0ABQ4BDS3_9ACTN</name>